<proteinExistence type="predicted"/>
<keyword evidence="3" id="KW-1185">Reference proteome</keyword>
<name>A0A2T9YMR9_9FUNG</name>
<feature type="compositionally biased region" description="Polar residues" evidence="1">
    <location>
        <begin position="39"/>
        <end position="50"/>
    </location>
</feature>
<gene>
    <name evidence="2" type="ORF">BB559_003220</name>
</gene>
<feature type="compositionally biased region" description="Low complexity" evidence="1">
    <location>
        <begin position="25"/>
        <end position="38"/>
    </location>
</feature>
<feature type="compositionally biased region" description="Polar residues" evidence="1">
    <location>
        <begin position="85"/>
        <end position="103"/>
    </location>
</feature>
<evidence type="ECO:0000313" key="2">
    <source>
        <dbReference type="EMBL" id="PVU93626.1"/>
    </source>
</evidence>
<sequence length="299" mass="33472">MENIDKDIKSPVDSQTLNITKHSKLPQPTKLKPPTSLKFSNQNTQTLKKNIQNDKSPHQEHINKYNTRTTNNTSLTSTNISPSSYKNKTIPNSTPSTKQTSMNSNFIDLIPGLSEMSFKSSAGLSATKKVTKVEPQSFKTHEKSSSIRKISPEPSKPRYESTSYTSKFQNVPVSSRKINTLQENKNISNKMNQSTKLKNVVPKTLSSEPIKKTITISKPSAPSTLRAVKDNSINKSKPSIIKSSQKIAGNVSSTLPKIKKVLPEKPWLKKPVHQNDFGDFNAISEQMLRRARETGKYKY</sequence>
<dbReference type="Proteomes" id="UP000245699">
    <property type="component" value="Unassembled WGS sequence"/>
</dbReference>
<organism evidence="2 3">
    <name type="scientific">Furculomyces boomerangus</name>
    <dbReference type="NCBI Taxonomy" id="61424"/>
    <lineage>
        <taxon>Eukaryota</taxon>
        <taxon>Fungi</taxon>
        <taxon>Fungi incertae sedis</taxon>
        <taxon>Zoopagomycota</taxon>
        <taxon>Kickxellomycotina</taxon>
        <taxon>Harpellomycetes</taxon>
        <taxon>Harpellales</taxon>
        <taxon>Harpellaceae</taxon>
        <taxon>Furculomyces</taxon>
    </lineage>
</organism>
<evidence type="ECO:0000256" key="1">
    <source>
        <dbReference type="SAM" id="MobiDB-lite"/>
    </source>
</evidence>
<accession>A0A2T9YMR9</accession>
<reference evidence="2 3" key="1">
    <citation type="journal article" date="2018" name="MBio">
        <title>Comparative Genomics Reveals the Core Gene Toolbox for the Fungus-Insect Symbiosis.</title>
        <authorList>
            <person name="Wang Y."/>
            <person name="Stata M."/>
            <person name="Wang W."/>
            <person name="Stajich J.E."/>
            <person name="White M.M."/>
            <person name="Moncalvo J.M."/>
        </authorList>
    </citation>
    <scope>NUCLEOTIDE SEQUENCE [LARGE SCALE GENOMIC DNA]</scope>
    <source>
        <strain evidence="2 3">AUS-77-4</strain>
    </source>
</reference>
<feature type="compositionally biased region" description="Basic and acidic residues" evidence="1">
    <location>
        <begin position="1"/>
        <end position="10"/>
    </location>
</feature>
<feature type="compositionally biased region" description="Basic and acidic residues" evidence="1">
    <location>
        <begin position="51"/>
        <end position="63"/>
    </location>
</feature>
<comment type="caution">
    <text evidence="2">The sequence shown here is derived from an EMBL/GenBank/DDBJ whole genome shotgun (WGS) entry which is preliminary data.</text>
</comment>
<protein>
    <submittedName>
        <fullName evidence="2">Uncharacterized protein</fullName>
    </submittedName>
</protein>
<feature type="region of interest" description="Disordered" evidence="1">
    <location>
        <begin position="123"/>
        <end position="165"/>
    </location>
</feature>
<dbReference type="AlphaFoldDB" id="A0A2T9YMR9"/>
<evidence type="ECO:0000313" key="3">
    <source>
        <dbReference type="Proteomes" id="UP000245699"/>
    </source>
</evidence>
<feature type="region of interest" description="Disordered" evidence="1">
    <location>
        <begin position="1"/>
        <end position="103"/>
    </location>
</feature>
<feature type="compositionally biased region" description="Low complexity" evidence="1">
    <location>
        <begin position="66"/>
        <end position="84"/>
    </location>
</feature>
<dbReference type="EMBL" id="MBFT01000313">
    <property type="protein sequence ID" value="PVU93626.1"/>
    <property type="molecule type" value="Genomic_DNA"/>
</dbReference>